<reference evidence="1" key="1">
    <citation type="submission" date="2024-06" db="EMBL/GenBank/DDBJ databases">
        <title>Genome Sequence of an extremely halophilic archaeon isolated from Permian era halite, Salado Formation, Carlsbad, New Mexico: Halobacterium sp. strain NMX12-1.</title>
        <authorList>
            <person name="Sotoa L."/>
            <person name="DasSarma P."/>
            <person name="Anton B.P."/>
            <person name="Vincze T."/>
            <person name="Verma I."/>
            <person name="Eralp B."/>
            <person name="Powers D.W."/>
            <person name="Dozier B.L."/>
            <person name="Roberts R.J."/>
            <person name="DasSarma S."/>
        </authorList>
    </citation>
    <scope>NUCLEOTIDE SEQUENCE</scope>
    <source>
        <strain evidence="1">NMX12-1</strain>
        <plasmid evidence="1">pNMX12-1_211</plasmid>
    </source>
</reference>
<dbReference type="RefSeq" id="WP_353635505.1">
    <property type="nucleotide sequence ID" value="NZ_CP159205.1"/>
</dbReference>
<keyword evidence="1" id="KW-0614">Plasmid</keyword>
<dbReference type="EMBL" id="CP159205">
    <property type="protein sequence ID" value="XCF18186.1"/>
    <property type="molecule type" value="Genomic_DNA"/>
</dbReference>
<protein>
    <submittedName>
        <fullName evidence="1">Uncharacterized protein</fullName>
    </submittedName>
</protein>
<dbReference type="GeneID" id="91110640"/>
<evidence type="ECO:0000313" key="1">
    <source>
        <dbReference type="EMBL" id="XCF18186.1"/>
    </source>
</evidence>
<proteinExistence type="predicted"/>
<dbReference type="KEGG" id="hanx:ABSL23_15780"/>
<dbReference type="AlphaFoldDB" id="A0AAU8CGW7"/>
<gene>
    <name evidence="1" type="ORF">ABSL23_15780</name>
</gene>
<accession>A0AAU8CGW7</accession>
<name>A0AAU8CGW7_9EURY</name>
<geneLocation type="plasmid" evidence="1">
    <name>pNMX12-1_211</name>
</geneLocation>
<organism evidence="1">
    <name type="scientific">Halobacterium sp. NMX12-1</name>
    <dbReference type="NCBI Taxonomy" id="3166650"/>
    <lineage>
        <taxon>Archaea</taxon>
        <taxon>Methanobacteriati</taxon>
        <taxon>Methanobacteriota</taxon>
        <taxon>Stenosarchaea group</taxon>
        <taxon>Halobacteria</taxon>
        <taxon>Halobacteriales</taxon>
        <taxon>Halobacteriaceae</taxon>
        <taxon>Halobacterium</taxon>
    </lineage>
</organism>
<sequence>MLTDTERELLDADEKSDRYYQAVSRIRRKINEELTEDVHLLEENHPELLNELREVVCEDRDDEPSNL</sequence>